<dbReference type="NCBIfam" id="TIGR02823">
    <property type="entry name" value="oxido_YhdH"/>
    <property type="match status" value="1"/>
</dbReference>
<protein>
    <submittedName>
        <fullName evidence="2">Putative quinone oxidoreductase, YhdH/YhfP family</fullName>
    </submittedName>
</protein>
<keyword evidence="3" id="KW-1185">Reference proteome</keyword>
<dbReference type="InterPro" id="IPR013149">
    <property type="entry name" value="ADH-like_C"/>
</dbReference>
<dbReference type="Pfam" id="PF08240">
    <property type="entry name" value="ADH_N"/>
    <property type="match status" value="1"/>
</dbReference>
<dbReference type="Proteomes" id="UP000199423">
    <property type="component" value="Unassembled WGS sequence"/>
</dbReference>
<accession>A0A1I7NEZ9</accession>
<dbReference type="SUPFAM" id="SSF50129">
    <property type="entry name" value="GroES-like"/>
    <property type="match status" value="1"/>
</dbReference>
<dbReference type="CDD" id="cd08288">
    <property type="entry name" value="MDR_yhdh"/>
    <property type="match status" value="1"/>
</dbReference>
<dbReference type="InterPro" id="IPR013154">
    <property type="entry name" value="ADH-like_N"/>
</dbReference>
<evidence type="ECO:0000313" key="2">
    <source>
        <dbReference type="EMBL" id="SFV33257.1"/>
    </source>
</evidence>
<dbReference type="InterPro" id="IPR014188">
    <property type="entry name" value="Acrylyl-CoA_reductase_AcuI"/>
</dbReference>
<dbReference type="OrthoDB" id="9782155at2"/>
<dbReference type="Gene3D" id="3.90.180.10">
    <property type="entry name" value="Medium-chain alcohol dehydrogenases, catalytic domain"/>
    <property type="match status" value="1"/>
</dbReference>
<dbReference type="SUPFAM" id="SSF51735">
    <property type="entry name" value="NAD(P)-binding Rossmann-fold domains"/>
    <property type="match status" value="1"/>
</dbReference>
<sequence length="329" mass="34689">MFKAILIEKDGERATPRLAELDKQSLPEGDVTVRISHSTLNYKDGLAITGKGPIVRSFPMVPGVDFAGIVEESSNARFKPGDAVVLNGFGVGESHWGGLSGYARLKGDWLIPLPKGLSAQRAMALGTAGYTAMLCVMALEREGVTPDKGEIIVTGAGGGVGGVAVLILSRLGYDVAVSTGRVEEAEYLKGLGAKTIIDRKALSEPGRPLQTARWAGAVDSVGSHTLANVCASMKDDGVVTACGLAQGLDFRTTVAPFILRGVTLVGINSVYRSIADRVTAWERLARQIDFGKLDGMTRTIPLEQAIDAARDLLDGKVRGRLVVSIGDQS</sequence>
<proteinExistence type="predicted"/>
<dbReference type="InterPro" id="IPR036291">
    <property type="entry name" value="NAD(P)-bd_dom_sf"/>
</dbReference>
<dbReference type="STRING" id="51670.SAMN04488557_1895"/>
<evidence type="ECO:0000259" key="1">
    <source>
        <dbReference type="SMART" id="SM00829"/>
    </source>
</evidence>
<dbReference type="InterPro" id="IPR051397">
    <property type="entry name" value="Zn-ADH-like_protein"/>
</dbReference>
<dbReference type="PANTHER" id="PTHR43677:SF1">
    <property type="entry name" value="ACRYLYL-COA REDUCTASE ACUI-RELATED"/>
    <property type="match status" value="1"/>
</dbReference>
<dbReference type="InterPro" id="IPR011032">
    <property type="entry name" value="GroES-like_sf"/>
</dbReference>
<dbReference type="EMBL" id="FPCH01000002">
    <property type="protein sequence ID" value="SFV33257.1"/>
    <property type="molecule type" value="Genomic_DNA"/>
</dbReference>
<gene>
    <name evidence="2" type="ORF">SAMN04488557_1895</name>
</gene>
<dbReference type="Pfam" id="PF00107">
    <property type="entry name" value="ADH_zinc_N"/>
    <property type="match status" value="1"/>
</dbReference>
<dbReference type="Gene3D" id="3.40.50.720">
    <property type="entry name" value="NAD(P)-binding Rossmann-like Domain"/>
    <property type="match status" value="1"/>
</dbReference>
<name>A0A1I7NEZ9_9HYPH</name>
<dbReference type="PANTHER" id="PTHR43677">
    <property type="entry name" value="SHORT-CHAIN DEHYDROGENASE/REDUCTASE"/>
    <property type="match status" value="1"/>
</dbReference>
<feature type="domain" description="Enoyl reductase (ER)" evidence="1">
    <location>
        <begin position="11"/>
        <end position="323"/>
    </location>
</feature>
<dbReference type="GO" id="GO:0043957">
    <property type="term" value="F:acryloyl-CoA reductase (NADPH) activity"/>
    <property type="evidence" value="ECO:0007669"/>
    <property type="project" value="TreeGrafter"/>
</dbReference>
<reference evidence="3" key="1">
    <citation type="submission" date="2016-10" db="EMBL/GenBank/DDBJ databases">
        <authorList>
            <person name="Varghese N."/>
            <person name="Submissions S."/>
        </authorList>
    </citation>
    <scope>NUCLEOTIDE SEQUENCE [LARGE SCALE GENOMIC DNA]</scope>
    <source>
        <strain evidence="3">DSM 1565</strain>
    </source>
</reference>
<dbReference type="InterPro" id="IPR020843">
    <property type="entry name" value="ER"/>
</dbReference>
<dbReference type="SMART" id="SM00829">
    <property type="entry name" value="PKS_ER"/>
    <property type="match status" value="1"/>
</dbReference>
<evidence type="ECO:0000313" key="3">
    <source>
        <dbReference type="Proteomes" id="UP000199423"/>
    </source>
</evidence>
<dbReference type="AlphaFoldDB" id="A0A1I7NEZ9"/>
<organism evidence="2 3">
    <name type="scientific">Hyphomicrobium facile</name>
    <dbReference type="NCBI Taxonomy" id="51670"/>
    <lineage>
        <taxon>Bacteria</taxon>
        <taxon>Pseudomonadati</taxon>
        <taxon>Pseudomonadota</taxon>
        <taxon>Alphaproteobacteria</taxon>
        <taxon>Hyphomicrobiales</taxon>
        <taxon>Hyphomicrobiaceae</taxon>
        <taxon>Hyphomicrobium</taxon>
    </lineage>
</organism>
<dbReference type="RefSeq" id="WP_092867355.1">
    <property type="nucleotide sequence ID" value="NZ_FPCH01000002.1"/>
</dbReference>